<protein>
    <submittedName>
        <fullName evidence="2">Uncharacterized protein</fullName>
    </submittedName>
</protein>
<keyword evidence="1" id="KW-0472">Membrane</keyword>
<keyword evidence="1" id="KW-1133">Transmembrane helix</keyword>
<comment type="caution">
    <text evidence="2">The sequence shown here is derived from an EMBL/GenBank/DDBJ whole genome shotgun (WGS) entry which is preliminary data.</text>
</comment>
<evidence type="ECO:0000313" key="2">
    <source>
        <dbReference type="EMBL" id="GAH75885.1"/>
    </source>
</evidence>
<proteinExistence type="predicted"/>
<accession>X1J2Z6</accession>
<name>X1J2Z6_9ZZZZ</name>
<dbReference type="AlphaFoldDB" id="X1J2Z6"/>
<organism evidence="2">
    <name type="scientific">marine sediment metagenome</name>
    <dbReference type="NCBI Taxonomy" id="412755"/>
    <lineage>
        <taxon>unclassified sequences</taxon>
        <taxon>metagenomes</taxon>
        <taxon>ecological metagenomes</taxon>
    </lineage>
</organism>
<evidence type="ECO:0000256" key="1">
    <source>
        <dbReference type="SAM" id="Phobius"/>
    </source>
</evidence>
<reference evidence="2" key="1">
    <citation type="journal article" date="2014" name="Front. Microbiol.">
        <title>High frequency of phylogenetically diverse reductive dehalogenase-homologous genes in deep subseafloor sedimentary metagenomes.</title>
        <authorList>
            <person name="Kawai M."/>
            <person name="Futagami T."/>
            <person name="Toyoda A."/>
            <person name="Takaki Y."/>
            <person name="Nishi S."/>
            <person name="Hori S."/>
            <person name="Arai W."/>
            <person name="Tsubouchi T."/>
            <person name="Morono Y."/>
            <person name="Uchiyama I."/>
            <person name="Ito T."/>
            <person name="Fujiyama A."/>
            <person name="Inagaki F."/>
            <person name="Takami H."/>
        </authorList>
    </citation>
    <scope>NUCLEOTIDE SEQUENCE</scope>
    <source>
        <strain evidence="2">Expedition CK06-06</strain>
    </source>
</reference>
<gene>
    <name evidence="2" type="ORF">S03H2_42356</name>
</gene>
<feature type="transmembrane region" description="Helical" evidence="1">
    <location>
        <begin position="12"/>
        <end position="30"/>
    </location>
</feature>
<sequence>YKKNILIKVLRYIVPLVSTLYVVEMLYEIGL</sequence>
<feature type="non-terminal residue" evidence="2">
    <location>
        <position position="1"/>
    </location>
</feature>
<dbReference type="EMBL" id="BARU01026359">
    <property type="protein sequence ID" value="GAH75885.1"/>
    <property type="molecule type" value="Genomic_DNA"/>
</dbReference>
<keyword evidence="1" id="KW-0812">Transmembrane</keyword>